<dbReference type="EMBL" id="JACJTC010000015">
    <property type="protein sequence ID" value="MBD2613737.1"/>
    <property type="molecule type" value="Genomic_DNA"/>
</dbReference>
<proteinExistence type="predicted"/>
<comment type="caution">
    <text evidence="1">The sequence shown here is derived from an EMBL/GenBank/DDBJ whole genome shotgun (WGS) entry which is preliminary data.</text>
</comment>
<reference evidence="1 2" key="1">
    <citation type="journal article" date="2020" name="ISME J.">
        <title>Comparative genomics reveals insights into cyanobacterial evolution and habitat adaptation.</title>
        <authorList>
            <person name="Chen M.Y."/>
            <person name="Teng W.K."/>
            <person name="Zhao L."/>
            <person name="Hu C.X."/>
            <person name="Zhou Y.K."/>
            <person name="Han B.P."/>
            <person name="Song L.R."/>
            <person name="Shu W.S."/>
        </authorList>
    </citation>
    <scope>NUCLEOTIDE SEQUENCE [LARGE SCALE GENOMIC DNA]</scope>
    <source>
        <strain evidence="1 2">FACHB-252</strain>
    </source>
</reference>
<dbReference type="RefSeq" id="WP_190950940.1">
    <property type="nucleotide sequence ID" value="NZ_JACJTC010000015.1"/>
</dbReference>
<protein>
    <submittedName>
        <fullName evidence="1">Uncharacterized protein</fullName>
    </submittedName>
</protein>
<sequence>MPNDKKLKIKSTTKQVHTFLRAQQATSEAQVRLEKEQLRSQRLAEYLRS</sequence>
<gene>
    <name evidence="1" type="ORF">H6G94_21055</name>
</gene>
<dbReference type="Proteomes" id="UP000606396">
    <property type="component" value="Unassembled WGS sequence"/>
</dbReference>
<evidence type="ECO:0000313" key="1">
    <source>
        <dbReference type="EMBL" id="MBD2613737.1"/>
    </source>
</evidence>
<accession>A0ABR8HEV0</accession>
<name>A0ABR8HEV0_NOSPU</name>
<evidence type="ECO:0000313" key="2">
    <source>
        <dbReference type="Proteomes" id="UP000606396"/>
    </source>
</evidence>
<organism evidence="1 2">
    <name type="scientific">Nostoc punctiforme FACHB-252</name>
    <dbReference type="NCBI Taxonomy" id="1357509"/>
    <lineage>
        <taxon>Bacteria</taxon>
        <taxon>Bacillati</taxon>
        <taxon>Cyanobacteriota</taxon>
        <taxon>Cyanophyceae</taxon>
        <taxon>Nostocales</taxon>
        <taxon>Nostocaceae</taxon>
        <taxon>Nostoc</taxon>
    </lineage>
</organism>
<keyword evidence="2" id="KW-1185">Reference proteome</keyword>